<gene>
    <name evidence="6" type="primary">LOC120103107</name>
    <name evidence="4" type="synonym">RGD1560381_predicted</name>
    <name evidence="4" type="ORF">rCG_30741</name>
</gene>
<protein>
    <submittedName>
        <fullName evidence="4">Similar to LOC384077 protein (Predicted)</fullName>
    </submittedName>
</protein>
<accession>A6IU02</accession>
<dbReference type="InterPro" id="IPR032675">
    <property type="entry name" value="LRR_dom_sf"/>
</dbReference>
<evidence type="ECO:0000313" key="4">
    <source>
        <dbReference type="EMBL" id="EDL81053.1"/>
    </source>
</evidence>
<keyword evidence="3" id="KW-0677">Repeat</keyword>
<dbReference type="GO" id="GO:0045596">
    <property type="term" value="P:negative regulation of cell differentiation"/>
    <property type="evidence" value="ECO:0007669"/>
    <property type="project" value="InterPro"/>
</dbReference>
<dbReference type="Proteomes" id="UP000234681">
    <property type="component" value="Chromosome 5"/>
</dbReference>
<dbReference type="RGD" id="40938591">
    <property type="gene designation" value="LOC120103107"/>
</dbReference>
<dbReference type="GO" id="GO:0008284">
    <property type="term" value="P:positive regulation of cell population proliferation"/>
    <property type="evidence" value="ECO:0007669"/>
    <property type="project" value="InterPro"/>
</dbReference>
<reference evidence="5" key="1">
    <citation type="submission" date="2005-09" db="EMBL/GenBank/DDBJ databases">
        <authorList>
            <person name="Mural R.J."/>
            <person name="Li P.W."/>
            <person name="Adams M.D."/>
            <person name="Amanatides P.G."/>
            <person name="Baden-Tillson H."/>
            <person name="Barnstead M."/>
            <person name="Chin S.H."/>
            <person name="Dew I."/>
            <person name="Evans C.A."/>
            <person name="Ferriera S."/>
            <person name="Flanigan M."/>
            <person name="Fosler C."/>
            <person name="Glodek A."/>
            <person name="Gu Z."/>
            <person name="Holt R.A."/>
            <person name="Jennings D."/>
            <person name="Kraft C.L."/>
            <person name="Lu F."/>
            <person name="Nguyen T."/>
            <person name="Nusskern D.R."/>
            <person name="Pfannkoch C.M."/>
            <person name="Sitter C."/>
            <person name="Sutton G.G."/>
            <person name="Venter J.C."/>
            <person name="Wang Z."/>
            <person name="Woodage T."/>
            <person name="Zheng X.H."/>
            <person name="Zhong F."/>
        </authorList>
    </citation>
    <scope>NUCLEOTIDE SEQUENCE [LARGE SCALE GENOMIC DNA]</scope>
    <source>
        <strain>BN</strain>
        <strain evidence="5">Sprague-Dawley</strain>
    </source>
</reference>
<dbReference type="GO" id="GO:0043066">
    <property type="term" value="P:negative regulation of apoptotic process"/>
    <property type="evidence" value="ECO:0007669"/>
    <property type="project" value="InterPro"/>
</dbReference>
<dbReference type="SUPFAM" id="SSF52047">
    <property type="entry name" value="RNI-like"/>
    <property type="match status" value="1"/>
</dbReference>
<dbReference type="Gene3D" id="3.80.10.10">
    <property type="entry name" value="Ribonuclease Inhibitor"/>
    <property type="match status" value="1"/>
</dbReference>
<dbReference type="EMBL" id="CH473968">
    <property type="protein sequence ID" value="EDL81053.1"/>
    <property type="molecule type" value="Genomic_DNA"/>
</dbReference>
<evidence type="ECO:0000313" key="5">
    <source>
        <dbReference type="Proteomes" id="UP000234681"/>
    </source>
</evidence>
<dbReference type="AlphaFoldDB" id="A6IU02"/>
<dbReference type="InterPro" id="IPR026271">
    <property type="entry name" value="PRAME"/>
</dbReference>
<evidence type="ECO:0000256" key="2">
    <source>
        <dbReference type="ARBA" id="ARBA00022614"/>
    </source>
</evidence>
<dbReference type="FunFam" id="3.80.10.10:FF:000792">
    <property type="entry name" value="Predicted gene 13102"/>
    <property type="match status" value="1"/>
</dbReference>
<evidence type="ECO:0000256" key="1">
    <source>
        <dbReference type="ARBA" id="ARBA00009608"/>
    </source>
</evidence>
<name>A6IU02_RAT</name>
<dbReference type="PANTHER" id="PTHR14224">
    <property type="entry name" value="SIMILAR TO PREFERENTIALLY EXPRESSED ANTIGEN IN MELANOMA-LIKE 3"/>
    <property type="match status" value="1"/>
</dbReference>
<comment type="similarity">
    <text evidence="1">Belongs to the PRAME family.</text>
</comment>
<dbReference type="GO" id="GO:0045892">
    <property type="term" value="P:negative regulation of DNA-templated transcription"/>
    <property type="evidence" value="ECO:0007669"/>
    <property type="project" value="InterPro"/>
</dbReference>
<evidence type="ECO:0000313" key="6">
    <source>
        <dbReference type="RGD" id="40938591"/>
    </source>
</evidence>
<keyword evidence="2" id="KW-0433">Leucine-rich repeat</keyword>
<organism evidence="4 5">
    <name type="scientific">Rattus norvegicus</name>
    <name type="common">Rat</name>
    <dbReference type="NCBI Taxonomy" id="10116"/>
    <lineage>
        <taxon>Eukaryota</taxon>
        <taxon>Metazoa</taxon>
        <taxon>Chordata</taxon>
        <taxon>Craniata</taxon>
        <taxon>Vertebrata</taxon>
        <taxon>Euteleostomi</taxon>
        <taxon>Mammalia</taxon>
        <taxon>Eutheria</taxon>
        <taxon>Euarchontoglires</taxon>
        <taxon>Glires</taxon>
        <taxon>Rodentia</taxon>
        <taxon>Myomorpha</taxon>
        <taxon>Muroidea</taxon>
        <taxon>Muridae</taxon>
        <taxon>Murinae</taxon>
        <taxon>Rattus</taxon>
    </lineage>
</organism>
<proteinExistence type="inferred from homology"/>
<feature type="non-terminal residue" evidence="4">
    <location>
        <position position="479"/>
    </location>
</feature>
<dbReference type="PIRSF" id="PIRSF038286">
    <property type="entry name" value="PRAME"/>
    <property type="match status" value="1"/>
</dbReference>
<sequence>MNFNPPTLQHLAGRSLMKDEALAISALQDLPMQLFPPLFKDAFTSKQSNILKQMVAAWPFPCLPVGGLMETPPHLETLKAVLDGLDLLMKQKVRLRMWKLQVLDLRDAHHDFWKGYTGIQDLVSSLDVIGKTQPVGNHPIIGGKQVMTVLMNLSFTSRHPSKYIKYLCHWAKQRKNVIQVICQKLEFGAIPAYDSLNVLGVFDLGSIQELEINKCWDMCTLALLAPGLGQMKNLQKLLLKEICITVDWPWDQKTEGLCVKQIFFQFSKLRNLQHLYLNDVYFLNEHLDQVLRCLESPLETLAITHCMLSQSDMKYLSQCPSIHQLKHLDLSGVTFINLSHPFLRSLLERVTATLKTLKLNGCMIMDFQIRALLPVLSQCSQLTEVNFEENSLSMDSLKKLLQHTANLTHLTLEKYPAPDEVYDDTGNVIPHRFIQLCSELMDTLKILRQPNHVYFVSKKCLDCHKYFIYNLEAMLCSCW</sequence>
<dbReference type="InterPro" id="IPR050694">
    <property type="entry name" value="LRRC14/PRAME"/>
</dbReference>
<dbReference type="PANTHER" id="PTHR14224:SF108">
    <property type="entry name" value="PRAME LIKE 11-RELATED"/>
    <property type="match status" value="1"/>
</dbReference>
<dbReference type="AGR" id="RGD:40938591"/>
<evidence type="ECO:0000256" key="3">
    <source>
        <dbReference type="ARBA" id="ARBA00022737"/>
    </source>
</evidence>